<dbReference type="AlphaFoldDB" id="M5GA71"/>
<sequence>MLKVLRNALLLRPLLPGLVGFEPIKQLSRTPSHLTPHPVLPIAGDIILFPF</sequence>
<evidence type="ECO:0000313" key="1">
    <source>
        <dbReference type="EMBL" id="EJU02847.1"/>
    </source>
</evidence>
<keyword evidence="2" id="KW-1185">Reference proteome</keyword>
<dbReference type="HOGENOM" id="CLU_3106293_0_0_1"/>
<dbReference type="EMBL" id="JH795861">
    <property type="protein sequence ID" value="EJU02847.1"/>
    <property type="molecule type" value="Genomic_DNA"/>
</dbReference>
<dbReference type="RefSeq" id="XP_040629741.1">
    <property type="nucleotide sequence ID" value="XM_040772550.1"/>
</dbReference>
<organism evidence="1 2">
    <name type="scientific">Dacryopinax primogenitus (strain DJM 731)</name>
    <name type="common">Brown rot fungus</name>
    <dbReference type="NCBI Taxonomy" id="1858805"/>
    <lineage>
        <taxon>Eukaryota</taxon>
        <taxon>Fungi</taxon>
        <taxon>Dikarya</taxon>
        <taxon>Basidiomycota</taxon>
        <taxon>Agaricomycotina</taxon>
        <taxon>Dacrymycetes</taxon>
        <taxon>Dacrymycetales</taxon>
        <taxon>Dacrymycetaceae</taxon>
        <taxon>Dacryopinax</taxon>
    </lineage>
</organism>
<protein>
    <submittedName>
        <fullName evidence="1">Uncharacterized protein</fullName>
    </submittedName>
</protein>
<proteinExistence type="predicted"/>
<gene>
    <name evidence="1" type="ORF">DACRYDRAFT_21792</name>
</gene>
<dbReference type="Proteomes" id="UP000030653">
    <property type="component" value="Unassembled WGS sequence"/>
</dbReference>
<evidence type="ECO:0000313" key="2">
    <source>
        <dbReference type="Proteomes" id="UP000030653"/>
    </source>
</evidence>
<name>M5GA71_DACPD</name>
<dbReference type="GeneID" id="63687612"/>
<accession>M5GA71</accession>
<reference evidence="1 2" key="1">
    <citation type="journal article" date="2012" name="Science">
        <title>The Paleozoic origin of enzymatic lignin decomposition reconstructed from 31 fungal genomes.</title>
        <authorList>
            <person name="Floudas D."/>
            <person name="Binder M."/>
            <person name="Riley R."/>
            <person name="Barry K."/>
            <person name="Blanchette R.A."/>
            <person name="Henrissat B."/>
            <person name="Martinez A.T."/>
            <person name="Otillar R."/>
            <person name="Spatafora J.W."/>
            <person name="Yadav J.S."/>
            <person name="Aerts A."/>
            <person name="Benoit I."/>
            <person name="Boyd A."/>
            <person name="Carlson A."/>
            <person name="Copeland A."/>
            <person name="Coutinho P.M."/>
            <person name="de Vries R.P."/>
            <person name="Ferreira P."/>
            <person name="Findley K."/>
            <person name="Foster B."/>
            <person name="Gaskell J."/>
            <person name="Glotzer D."/>
            <person name="Gorecki P."/>
            <person name="Heitman J."/>
            <person name="Hesse C."/>
            <person name="Hori C."/>
            <person name="Igarashi K."/>
            <person name="Jurgens J.A."/>
            <person name="Kallen N."/>
            <person name="Kersten P."/>
            <person name="Kohler A."/>
            <person name="Kuees U."/>
            <person name="Kumar T.K.A."/>
            <person name="Kuo A."/>
            <person name="LaButti K."/>
            <person name="Larrondo L.F."/>
            <person name="Lindquist E."/>
            <person name="Ling A."/>
            <person name="Lombard V."/>
            <person name="Lucas S."/>
            <person name="Lundell T."/>
            <person name="Martin R."/>
            <person name="McLaughlin D.J."/>
            <person name="Morgenstern I."/>
            <person name="Morin E."/>
            <person name="Murat C."/>
            <person name="Nagy L.G."/>
            <person name="Nolan M."/>
            <person name="Ohm R.A."/>
            <person name="Patyshakuliyeva A."/>
            <person name="Rokas A."/>
            <person name="Ruiz-Duenas F.J."/>
            <person name="Sabat G."/>
            <person name="Salamov A."/>
            <person name="Samejima M."/>
            <person name="Schmutz J."/>
            <person name="Slot J.C."/>
            <person name="St John F."/>
            <person name="Stenlid J."/>
            <person name="Sun H."/>
            <person name="Sun S."/>
            <person name="Syed K."/>
            <person name="Tsang A."/>
            <person name="Wiebenga A."/>
            <person name="Young D."/>
            <person name="Pisabarro A."/>
            <person name="Eastwood D.C."/>
            <person name="Martin F."/>
            <person name="Cullen D."/>
            <person name="Grigoriev I.V."/>
            <person name="Hibbett D.S."/>
        </authorList>
    </citation>
    <scope>NUCLEOTIDE SEQUENCE [LARGE SCALE GENOMIC DNA]</scope>
    <source>
        <strain evidence="1 2">DJM-731 SS1</strain>
    </source>
</reference>